<dbReference type="PANTHER" id="PTHR47739:SF1">
    <property type="entry name" value="TRNA1(VAL) (ADENINE(37)-N6)-METHYLTRANSFERASE"/>
    <property type="match status" value="1"/>
</dbReference>
<dbReference type="RefSeq" id="WP_128751871.1">
    <property type="nucleotide sequence ID" value="NZ_CP035282.1"/>
</dbReference>
<sequence>MGITLNSDERLDTVPGSCYKIIQNIKKFSYGTDAVLLANYCNIKRGSKVVDLGTGTGIIPLLLVGRFEADKIYGLEIQKDMAEMAERSIILNKLQDKVKIINMDLRNVSDFFKKESFDVVTSNPPYMVNGGGIINSDDNFSISRHEICATLEDIVKSAEFLLRDKGEFYMIHRPYRIADIIWNLRKYKLEPKSICLVYPKIGKKPNMVLIKGVKRGNPELRFDDPIYVYNEDGSYTDEIYKIYRMNKEKNDG</sequence>
<dbReference type="GO" id="GO:0032259">
    <property type="term" value="P:methylation"/>
    <property type="evidence" value="ECO:0007669"/>
    <property type="project" value="UniProtKB-KW"/>
</dbReference>
<dbReference type="InterPro" id="IPR029063">
    <property type="entry name" value="SAM-dependent_MTases_sf"/>
</dbReference>
<dbReference type="Pfam" id="PF05175">
    <property type="entry name" value="MTS"/>
    <property type="match status" value="1"/>
</dbReference>
<dbReference type="Proteomes" id="UP000287969">
    <property type="component" value="Chromosome"/>
</dbReference>
<gene>
    <name evidence="2" type="ORF">EQM13_02575</name>
</gene>
<dbReference type="OrthoDB" id="9777257at2"/>
<evidence type="ECO:0000313" key="3">
    <source>
        <dbReference type="Proteomes" id="UP000287969"/>
    </source>
</evidence>
<dbReference type="SUPFAM" id="SSF53335">
    <property type="entry name" value="S-adenosyl-L-methionine-dependent methyltransferases"/>
    <property type="match status" value="1"/>
</dbReference>
<keyword evidence="2" id="KW-0808">Transferase</keyword>
<dbReference type="PANTHER" id="PTHR47739">
    <property type="entry name" value="TRNA1(VAL) (ADENINE(37)-N6)-METHYLTRANSFERASE"/>
    <property type="match status" value="1"/>
</dbReference>
<dbReference type="AlphaFoldDB" id="A0A410Q9H8"/>
<feature type="domain" description="Methyltransferase small" evidence="1">
    <location>
        <begin position="36"/>
        <end position="171"/>
    </location>
</feature>
<dbReference type="Gene3D" id="3.40.50.150">
    <property type="entry name" value="Vaccinia Virus protein VP39"/>
    <property type="match status" value="1"/>
</dbReference>
<dbReference type="InterPro" id="IPR007848">
    <property type="entry name" value="Small_mtfrase_dom"/>
</dbReference>
<dbReference type="GO" id="GO:0008168">
    <property type="term" value="F:methyltransferase activity"/>
    <property type="evidence" value="ECO:0007669"/>
    <property type="project" value="UniProtKB-KW"/>
</dbReference>
<organism evidence="2 3">
    <name type="scientific">Acidilutibacter cellobiosedens</name>
    <dbReference type="NCBI Taxonomy" id="2507161"/>
    <lineage>
        <taxon>Bacteria</taxon>
        <taxon>Bacillati</taxon>
        <taxon>Bacillota</taxon>
        <taxon>Tissierellia</taxon>
        <taxon>Tissierellales</taxon>
        <taxon>Acidilutibacteraceae</taxon>
        <taxon>Acidilutibacter</taxon>
    </lineage>
</organism>
<evidence type="ECO:0000313" key="2">
    <source>
        <dbReference type="EMBL" id="QAT60538.1"/>
    </source>
</evidence>
<dbReference type="KEGG" id="spoa:EQM13_02575"/>
<accession>A0A410Q9H8</accession>
<name>A0A410Q9H8_9FIRM</name>
<dbReference type="EMBL" id="CP035282">
    <property type="protein sequence ID" value="QAT60538.1"/>
    <property type="molecule type" value="Genomic_DNA"/>
</dbReference>
<dbReference type="InterPro" id="IPR050210">
    <property type="entry name" value="tRNA_Adenine-N(6)_MTase"/>
</dbReference>
<reference evidence="3" key="1">
    <citation type="submission" date="2019-01" db="EMBL/GenBank/DDBJ databases">
        <title>Draft genomes of a novel of Sporanaerobacter strains.</title>
        <authorList>
            <person name="Ma S."/>
        </authorList>
    </citation>
    <scope>NUCLEOTIDE SEQUENCE [LARGE SCALE GENOMIC DNA]</scope>
    <source>
        <strain evidence="3">NJN-17</strain>
    </source>
</reference>
<protein>
    <submittedName>
        <fullName evidence="2">tRNA1(Val) (Adenine(37)-N6)-methyltransferase</fullName>
    </submittedName>
</protein>
<keyword evidence="2" id="KW-0489">Methyltransferase</keyword>
<evidence type="ECO:0000259" key="1">
    <source>
        <dbReference type="Pfam" id="PF05175"/>
    </source>
</evidence>
<keyword evidence="3" id="KW-1185">Reference proteome</keyword>
<dbReference type="CDD" id="cd02440">
    <property type="entry name" value="AdoMet_MTases"/>
    <property type="match status" value="1"/>
</dbReference>
<proteinExistence type="predicted"/>